<dbReference type="InterPro" id="IPR010105">
    <property type="entry name" value="TonB_sidphr_rcpt"/>
</dbReference>
<dbReference type="CDD" id="cd01347">
    <property type="entry name" value="ligand_gated_channel"/>
    <property type="match status" value="1"/>
</dbReference>
<dbReference type="PANTHER" id="PTHR32552">
    <property type="entry name" value="FERRICHROME IRON RECEPTOR-RELATED"/>
    <property type="match status" value="1"/>
</dbReference>
<comment type="similarity">
    <text evidence="2 12 13">Belongs to the TonB-dependent receptor family.</text>
</comment>
<dbReference type="Gene3D" id="2.170.130.10">
    <property type="entry name" value="TonB-dependent receptor, plug domain"/>
    <property type="match status" value="1"/>
</dbReference>
<dbReference type="PANTHER" id="PTHR32552:SF74">
    <property type="entry name" value="HYDROXAMATE SIDEROPHORE RECEPTOR FHUE"/>
    <property type="match status" value="1"/>
</dbReference>
<dbReference type="InterPro" id="IPR037066">
    <property type="entry name" value="Plug_dom_sf"/>
</dbReference>
<evidence type="ECO:0000256" key="10">
    <source>
        <dbReference type="ARBA" id="ARBA00023170"/>
    </source>
</evidence>
<dbReference type="EMBL" id="JAWIIJ010000007">
    <property type="protein sequence ID" value="MDV2079412.1"/>
    <property type="molecule type" value="Genomic_DNA"/>
</dbReference>
<keyword evidence="5" id="KW-0406">Ion transport</keyword>
<evidence type="ECO:0000256" key="6">
    <source>
        <dbReference type="ARBA" id="ARBA00022692"/>
    </source>
</evidence>
<keyword evidence="4 12" id="KW-1134">Transmembrane beta strand</keyword>
<protein>
    <submittedName>
        <fullName evidence="16">TonB-dependent siderophore receptor</fullName>
    </submittedName>
</protein>
<evidence type="ECO:0000256" key="1">
    <source>
        <dbReference type="ARBA" id="ARBA00004571"/>
    </source>
</evidence>
<feature type="region of interest" description="Disordered" evidence="14">
    <location>
        <begin position="1"/>
        <end position="26"/>
    </location>
</feature>
<dbReference type="Proteomes" id="UP001269819">
    <property type="component" value="Unassembled WGS sequence"/>
</dbReference>
<keyword evidence="6 12" id="KW-0812">Transmembrane</keyword>
<dbReference type="SMART" id="SM00965">
    <property type="entry name" value="STN"/>
    <property type="match status" value="1"/>
</dbReference>
<keyword evidence="5" id="KW-0410">Iron transport</keyword>
<accession>A0ABU3VZM7</accession>
<dbReference type="InterPro" id="IPR012910">
    <property type="entry name" value="Plug_dom"/>
</dbReference>
<comment type="subcellular location">
    <subcellularLocation>
        <location evidence="1 12">Cell outer membrane</location>
        <topology evidence="1 12">Multi-pass membrane protein</topology>
    </subcellularLocation>
</comment>
<evidence type="ECO:0000256" key="13">
    <source>
        <dbReference type="RuleBase" id="RU003357"/>
    </source>
</evidence>
<comment type="caution">
    <text evidence="16">The sequence shown here is derived from an EMBL/GenBank/DDBJ whole genome shotgun (WGS) entry which is preliminary data.</text>
</comment>
<evidence type="ECO:0000256" key="14">
    <source>
        <dbReference type="SAM" id="MobiDB-lite"/>
    </source>
</evidence>
<dbReference type="RefSeq" id="WP_316973971.1">
    <property type="nucleotide sequence ID" value="NZ_JAWIIJ010000007.1"/>
</dbReference>
<evidence type="ECO:0000313" key="17">
    <source>
        <dbReference type="Proteomes" id="UP001269819"/>
    </source>
</evidence>
<organism evidence="16 17">
    <name type="scientific">Marinobacter xestospongiae</name>
    <dbReference type="NCBI Taxonomy" id="994319"/>
    <lineage>
        <taxon>Bacteria</taxon>
        <taxon>Pseudomonadati</taxon>
        <taxon>Pseudomonadota</taxon>
        <taxon>Gammaproteobacteria</taxon>
        <taxon>Pseudomonadales</taxon>
        <taxon>Marinobacteraceae</taxon>
        <taxon>Marinobacter</taxon>
    </lineage>
</organism>
<dbReference type="Gene3D" id="2.40.170.20">
    <property type="entry name" value="TonB-dependent receptor, beta-barrel domain"/>
    <property type="match status" value="1"/>
</dbReference>
<keyword evidence="3 12" id="KW-0813">Transport</keyword>
<evidence type="ECO:0000256" key="4">
    <source>
        <dbReference type="ARBA" id="ARBA00022452"/>
    </source>
</evidence>
<evidence type="ECO:0000256" key="3">
    <source>
        <dbReference type="ARBA" id="ARBA00022448"/>
    </source>
</evidence>
<dbReference type="PROSITE" id="PS52016">
    <property type="entry name" value="TONB_DEPENDENT_REC_3"/>
    <property type="match status" value="1"/>
</dbReference>
<dbReference type="NCBIfam" id="TIGR01783">
    <property type="entry name" value="TonB-siderophor"/>
    <property type="match status" value="1"/>
</dbReference>
<dbReference type="InterPro" id="IPR039426">
    <property type="entry name" value="TonB-dep_rcpt-like"/>
</dbReference>
<dbReference type="Pfam" id="PF07715">
    <property type="entry name" value="Plug"/>
    <property type="match status" value="1"/>
</dbReference>
<gene>
    <name evidence="16" type="ORF">RYS15_11995</name>
</gene>
<proteinExistence type="inferred from homology"/>
<evidence type="ECO:0000256" key="12">
    <source>
        <dbReference type="PROSITE-ProRule" id="PRU01360"/>
    </source>
</evidence>
<evidence type="ECO:0000256" key="11">
    <source>
        <dbReference type="ARBA" id="ARBA00023237"/>
    </source>
</evidence>
<keyword evidence="8 13" id="KW-0798">TonB box</keyword>
<dbReference type="Pfam" id="PF00593">
    <property type="entry name" value="TonB_dep_Rec_b-barrel"/>
    <property type="match status" value="1"/>
</dbReference>
<evidence type="ECO:0000256" key="2">
    <source>
        <dbReference type="ARBA" id="ARBA00009810"/>
    </source>
</evidence>
<dbReference type="SUPFAM" id="SSF56935">
    <property type="entry name" value="Porins"/>
    <property type="match status" value="1"/>
</dbReference>
<evidence type="ECO:0000256" key="9">
    <source>
        <dbReference type="ARBA" id="ARBA00023136"/>
    </source>
</evidence>
<dbReference type="Gene3D" id="3.55.50.30">
    <property type="match status" value="1"/>
</dbReference>
<keyword evidence="11 12" id="KW-0998">Cell outer membrane</keyword>
<keyword evidence="10 16" id="KW-0675">Receptor</keyword>
<dbReference type="InterPro" id="IPR000531">
    <property type="entry name" value="Beta-barrel_TonB"/>
</dbReference>
<keyword evidence="17" id="KW-1185">Reference proteome</keyword>
<dbReference type="InterPro" id="IPR011662">
    <property type="entry name" value="Secretin/TonB_short_N"/>
</dbReference>
<evidence type="ECO:0000256" key="8">
    <source>
        <dbReference type="ARBA" id="ARBA00023077"/>
    </source>
</evidence>
<dbReference type="InterPro" id="IPR036942">
    <property type="entry name" value="Beta-barrel_TonB_sf"/>
</dbReference>
<dbReference type="Pfam" id="PF07660">
    <property type="entry name" value="STN"/>
    <property type="match status" value="1"/>
</dbReference>
<keyword evidence="9 12" id="KW-0472">Membrane</keyword>
<evidence type="ECO:0000259" key="15">
    <source>
        <dbReference type="SMART" id="SM00965"/>
    </source>
</evidence>
<name>A0ABU3VZM7_9GAMM</name>
<keyword evidence="7" id="KW-0408">Iron</keyword>
<evidence type="ECO:0000256" key="7">
    <source>
        <dbReference type="ARBA" id="ARBA00023004"/>
    </source>
</evidence>
<sequence>MAMRGRHNVKDSNSRSVVRTGAGAVTPPGKRNSLAAAIALAIPLAVATAGAAVAGDLTNGETQAAAQSQPAYLFDIPARPLPQAITELSAMTGIQVLYTEQSTFGHTAPALQGSFTIRGALQRLLAGSGLVARFTGDNSVTIELASEDDGQFLETLLIKGASMAAATESTGSYTPRSSGSAAGLQLSLRETPQSVTVVTRQQIDDFSLETVDQVLANTPGISVNRAETDRAFPTARGFKVENISVDGVSSAAYGLMSADLLSDTAIYDRVEVVRGAAGLLSGSASPSASINLVRKRPTRDFQGQLVASAGRWDAGRLQGDLSGSLVASGSVRGRLVTAYDSRDSYIDYYSNDKTVAYGIVEADLAPGTVLGIGIDYQAKDVEGTTYGEPVPFFFDDGTPTNFGRNVTTSAPWSTKDNRRTVVFADLTHRFNSGWQLKLSASDLNGEVESDKLLYMSGHLNRQTGEGLSVSPNSFSSKRDLTSLSATADGQFGFLGRKHELLVGWSKSRETIARTWYEDPAVDVGNFFDWPAPDPGRYGEAESTGGWTTDQWGGFVNSRWSLVDDLTLLVGTRISSYEYTKRDEGVEGARYDHSGVSTPYAGLIYDVADDWSVYTSYTEVFKPTGNRDRDGNVLKPESGANYELGLKGEHFDGTVNSSFAVFRVEQSNVSEPDVRVGDEQRYKLVDGVTSRGFEAELNGEIYTGLNLAAGYTYRTSEDVDGNKVMRSEPRQMLRLSSNYRLPDNWRAITVGGAIRYQSETIAEGKGPNGENARQGAYAIMDLRFGYDFSESVSAGVNLNNVFDRKYYSSVPVYNHGYYGEPRNLTVSLRGRF</sequence>
<evidence type="ECO:0000313" key="16">
    <source>
        <dbReference type="EMBL" id="MDV2079412.1"/>
    </source>
</evidence>
<reference evidence="16 17" key="1">
    <citation type="submission" date="2023-10" db="EMBL/GenBank/DDBJ databases">
        <title>Characteristics and mechanism of a salt-tolerant marine origin heterotrophic nitrifying- aerobic denitrifying bacteria Marinobacter xestospongiae HN1.</title>
        <authorList>
            <person name="Qi R."/>
        </authorList>
    </citation>
    <scope>NUCLEOTIDE SEQUENCE [LARGE SCALE GENOMIC DNA]</scope>
    <source>
        <strain evidence="16 17">HN1</strain>
    </source>
</reference>
<evidence type="ECO:0000256" key="5">
    <source>
        <dbReference type="ARBA" id="ARBA00022496"/>
    </source>
</evidence>
<feature type="domain" description="Secretin/TonB short N-terminal" evidence="15">
    <location>
        <begin position="94"/>
        <end position="145"/>
    </location>
</feature>